<dbReference type="AlphaFoldDB" id="A0A0M4LG23"/>
<dbReference type="InterPro" id="IPR004715">
    <property type="entry name" value="PTS_IIA_fruc"/>
</dbReference>
<dbReference type="OrthoDB" id="95460at2"/>
<dbReference type="PATRIC" id="fig|1318743.3.peg.480"/>
<dbReference type="GO" id="GO:0009401">
    <property type="term" value="P:phosphoenolpyruvate-dependent sugar phosphotransferase system"/>
    <property type="evidence" value="ECO:0007669"/>
    <property type="project" value="UniProtKB-KW"/>
</dbReference>
<dbReference type="GO" id="GO:0016020">
    <property type="term" value="C:membrane"/>
    <property type="evidence" value="ECO:0007669"/>
    <property type="project" value="InterPro"/>
</dbReference>
<dbReference type="KEGG" id="banc:PU02_0468"/>
<evidence type="ECO:0000313" key="8">
    <source>
        <dbReference type="EMBL" id="ALE03282.1"/>
    </source>
</evidence>
<dbReference type="Gene3D" id="3.40.930.10">
    <property type="entry name" value="Mannitol-specific EII, Chain A"/>
    <property type="match status" value="1"/>
</dbReference>
<evidence type="ECO:0000256" key="4">
    <source>
        <dbReference type="ARBA" id="ARBA00022597"/>
    </source>
</evidence>
<evidence type="ECO:0000256" key="5">
    <source>
        <dbReference type="ARBA" id="ARBA00022679"/>
    </source>
</evidence>
<keyword evidence="4" id="KW-0762">Sugar transport</keyword>
<dbReference type="RefSeq" id="WP_053943888.1">
    <property type="nucleotide sequence ID" value="NZ_CP010401.1"/>
</dbReference>
<dbReference type="InterPro" id="IPR016152">
    <property type="entry name" value="PTrfase/Anion_transptr"/>
</dbReference>
<evidence type="ECO:0000256" key="3">
    <source>
        <dbReference type="ARBA" id="ARBA00022553"/>
    </source>
</evidence>
<organism evidence="8 9">
    <name type="scientific">Bartonella ancashensis</name>
    <dbReference type="NCBI Taxonomy" id="1318743"/>
    <lineage>
        <taxon>Bacteria</taxon>
        <taxon>Pseudomonadati</taxon>
        <taxon>Pseudomonadota</taxon>
        <taxon>Alphaproteobacteria</taxon>
        <taxon>Hyphomicrobiales</taxon>
        <taxon>Bartonellaceae</taxon>
        <taxon>Bartonella</taxon>
    </lineage>
</organism>
<dbReference type="FunFam" id="3.40.930.10:FF:000009">
    <property type="entry name" value="PTS system, fructose specific IIABC component"/>
    <property type="match status" value="1"/>
</dbReference>
<evidence type="ECO:0000259" key="7">
    <source>
        <dbReference type="PROSITE" id="PS51094"/>
    </source>
</evidence>
<evidence type="ECO:0000313" key="9">
    <source>
        <dbReference type="Proteomes" id="UP000057213"/>
    </source>
</evidence>
<dbReference type="NCBIfam" id="TIGR01419">
    <property type="entry name" value="nitro_reg_IIA"/>
    <property type="match status" value="1"/>
</dbReference>
<evidence type="ECO:0000256" key="1">
    <source>
        <dbReference type="ARBA" id="ARBA00004496"/>
    </source>
</evidence>
<gene>
    <name evidence="8" type="ORF">PU02_0468</name>
</gene>
<proteinExistence type="predicted"/>
<dbReference type="STRING" id="1318743.PU02_0468"/>
<keyword evidence="3" id="KW-0597">Phosphoprotein</keyword>
<comment type="subcellular location">
    <subcellularLocation>
        <location evidence="1">Cytoplasm</location>
    </subcellularLocation>
</comment>
<keyword evidence="9" id="KW-1185">Reference proteome</keyword>
<evidence type="ECO:0000256" key="2">
    <source>
        <dbReference type="ARBA" id="ARBA00022448"/>
    </source>
</evidence>
<dbReference type="Pfam" id="PF00359">
    <property type="entry name" value="PTS_EIIA_2"/>
    <property type="match status" value="1"/>
</dbReference>
<reference evidence="8 9" key="1">
    <citation type="journal article" date="2015" name="Genome Announc.">
        <title>Complete Genome Sequence of Bartonella ancashensis Strain 20.00, Isolated from the Blood of a Patient with Verruga Peruana.</title>
        <authorList>
            <person name="Hang J."/>
            <person name="Mullins K.E."/>
            <person name="Clifford R.J."/>
            <person name="Onmus-Leone F."/>
            <person name="Yang Y."/>
            <person name="Jiang J."/>
            <person name="Leguia M."/>
            <person name="Kasper M.R."/>
            <person name="Maguina C."/>
            <person name="Lesho E.P."/>
            <person name="Jarman R.G."/>
            <person name="Richards A.L."/>
            <person name="Blazes D."/>
        </authorList>
    </citation>
    <scope>NUCLEOTIDE SEQUENCE [LARGE SCALE GENOMIC DNA]</scope>
    <source>
        <strain evidence="8 9">20.00</strain>
    </source>
</reference>
<dbReference type="InterPro" id="IPR051541">
    <property type="entry name" value="PTS_SugarTrans_NitroReg"/>
</dbReference>
<keyword evidence="6" id="KW-0598">Phosphotransferase system</keyword>
<dbReference type="PROSITE" id="PS00372">
    <property type="entry name" value="PTS_EIIA_TYPE_2_HIS"/>
    <property type="match status" value="1"/>
</dbReference>
<protein>
    <submittedName>
        <fullName evidence="8">PTS system nitrogen-specific IIA component, PtsN</fullName>
    </submittedName>
</protein>
<dbReference type="InterPro" id="IPR006320">
    <property type="entry name" value="PTS_Nitro_regul"/>
</dbReference>
<name>A0A0M4LG23_9HYPH</name>
<dbReference type="EMBL" id="CP010401">
    <property type="protein sequence ID" value="ALE03282.1"/>
    <property type="molecule type" value="Genomic_DNA"/>
</dbReference>
<dbReference type="PROSITE" id="PS51094">
    <property type="entry name" value="PTS_EIIA_TYPE_2"/>
    <property type="match status" value="1"/>
</dbReference>
<dbReference type="GO" id="GO:0008982">
    <property type="term" value="F:protein-N(PI)-phosphohistidine-sugar phosphotransferase activity"/>
    <property type="evidence" value="ECO:0007669"/>
    <property type="project" value="InterPro"/>
</dbReference>
<dbReference type="SUPFAM" id="SSF55804">
    <property type="entry name" value="Phoshotransferase/anion transport protein"/>
    <property type="match status" value="1"/>
</dbReference>
<dbReference type="CDD" id="cd00211">
    <property type="entry name" value="PTS_IIA_fru"/>
    <property type="match status" value="1"/>
</dbReference>
<dbReference type="Proteomes" id="UP000057213">
    <property type="component" value="Chromosome"/>
</dbReference>
<dbReference type="InterPro" id="IPR002178">
    <property type="entry name" value="PTS_EIIA_type-2_dom"/>
</dbReference>
<evidence type="ECO:0000256" key="6">
    <source>
        <dbReference type="ARBA" id="ARBA00022683"/>
    </source>
</evidence>
<dbReference type="PANTHER" id="PTHR47738">
    <property type="entry name" value="PTS SYSTEM FRUCTOSE-LIKE EIIA COMPONENT-RELATED"/>
    <property type="match status" value="1"/>
</dbReference>
<feature type="domain" description="PTS EIIA type-2" evidence="7">
    <location>
        <begin position="5"/>
        <end position="148"/>
    </location>
</feature>
<dbReference type="GO" id="GO:0005737">
    <property type="term" value="C:cytoplasm"/>
    <property type="evidence" value="ECO:0007669"/>
    <property type="project" value="UniProtKB-SubCell"/>
</dbReference>
<sequence length="154" mass="16657">MDLSELIAPEAIIPALRANSKKQVLKVLAEKAAELTGLDEDVVFDIIMQREKLGSTGIGNGIAIPHGKLSNVKQIVGVFARLENPVDFEALDDEPVDLVFLLLAPEQAGADHLKALSQIARILRYSDIIQKLRNTNDAFALHSSLIQHSALSAA</sequence>
<accession>A0A0M4LG23</accession>
<dbReference type="GO" id="GO:0030295">
    <property type="term" value="F:protein kinase activator activity"/>
    <property type="evidence" value="ECO:0007669"/>
    <property type="project" value="TreeGrafter"/>
</dbReference>
<keyword evidence="2" id="KW-0813">Transport</keyword>
<dbReference type="NCBIfam" id="TIGR00848">
    <property type="entry name" value="fruA"/>
    <property type="match status" value="1"/>
</dbReference>
<dbReference type="PANTHER" id="PTHR47738:SF1">
    <property type="entry name" value="NITROGEN REGULATORY PROTEIN"/>
    <property type="match status" value="1"/>
</dbReference>
<keyword evidence="5" id="KW-0808">Transferase</keyword>